<dbReference type="InterPro" id="IPR002225">
    <property type="entry name" value="3Beta_OHSteriod_DH/Estase"/>
</dbReference>
<keyword evidence="5" id="KW-1185">Reference proteome</keyword>
<dbReference type="GO" id="GO:0006694">
    <property type="term" value="P:steroid biosynthetic process"/>
    <property type="evidence" value="ECO:0007669"/>
    <property type="project" value="InterPro"/>
</dbReference>
<dbReference type="Proteomes" id="UP000198372">
    <property type="component" value="Unassembled WGS sequence"/>
</dbReference>
<dbReference type="SUPFAM" id="SSF51735">
    <property type="entry name" value="NAD(P)-binding Rossmann-fold domains"/>
    <property type="match status" value="1"/>
</dbReference>
<evidence type="ECO:0000313" key="5">
    <source>
        <dbReference type="Proteomes" id="UP000198372"/>
    </source>
</evidence>
<evidence type="ECO:0000313" key="4">
    <source>
        <dbReference type="EMBL" id="SCV68368.1"/>
    </source>
</evidence>
<dbReference type="EMBL" id="FMSP01000003">
    <property type="protein sequence ID" value="SCV68368.1"/>
    <property type="molecule type" value="Genomic_DNA"/>
</dbReference>
<protein>
    <submittedName>
        <fullName evidence="4">BQ2448_489 protein</fullName>
    </submittedName>
</protein>
<reference evidence="4" key="1">
    <citation type="submission" date="2016-09" db="EMBL/GenBank/DDBJ databases">
        <authorList>
            <person name="Capua I."/>
            <person name="De Benedictis P."/>
            <person name="Joannis T."/>
            <person name="Lombin L.H."/>
            <person name="Cattoli G."/>
        </authorList>
    </citation>
    <scope>NUCLEOTIDE SEQUENCE [LARGE SCALE GENOMIC DNA]</scope>
</reference>
<sequence>MSNGKTVLVTGASGFLASYVIDAFLKAGWNIRGTVRDLTKGQHLKDRYPTGSPLELVQVKDLVTGEGVEEAIKGCDAIAHVASPYHFNITDPKKDLLGPAIEGTLSVLRAAKSVGVTKIVVTSSFAAVTNFTKGGPWRDYTYTAQDWNPSTMEEGLQPGQTGAFIYSLSKVGQSRIFAPNIRPHPAHCLVRSWQTLAERAGKEYAQENGLGLATLNPPMIYGPPLQRIADASEVNISSGAIYALINGSTKGQVPANRLPLFCHVEDVARAHVLAIEHLPKVDQQRFLLCGGGFTWEEAILHLEKVRPDLASRLPKLPKEEDRADLKAGPLAKLDCSPAKELLGIDRFKTWQETLEETIDRLVELEKQW</sequence>
<dbReference type="OrthoDB" id="2735536at2759"/>
<proteinExistence type="inferred from homology"/>
<dbReference type="PANTHER" id="PTHR10366:SF564">
    <property type="entry name" value="STEROL-4-ALPHA-CARBOXYLATE 3-DEHYDROGENASE, DECARBOXYLATING"/>
    <property type="match status" value="1"/>
</dbReference>
<dbReference type="InterPro" id="IPR036291">
    <property type="entry name" value="NAD(P)-bd_dom_sf"/>
</dbReference>
<organism evidence="4 5">
    <name type="scientific">Microbotryum intermedium</name>
    <dbReference type="NCBI Taxonomy" id="269621"/>
    <lineage>
        <taxon>Eukaryota</taxon>
        <taxon>Fungi</taxon>
        <taxon>Dikarya</taxon>
        <taxon>Basidiomycota</taxon>
        <taxon>Pucciniomycotina</taxon>
        <taxon>Microbotryomycetes</taxon>
        <taxon>Microbotryales</taxon>
        <taxon>Microbotryaceae</taxon>
        <taxon>Microbotryum</taxon>
    </lineage>
</organism>
<dbReference type="STRING" id="269621.A0A238FB55"/>
<dbReference type="Pfam" id="PF01073">
    <property type="entry name" value="3Beta_HSD"/>
    <property type="match status" value="1"/>
</dbReference>
<dbReference type="AlphaFoldDB" id="A0A238FB55"/>
<evidence type="ECO:0000256" key="1">
    <source>
        <dbReference type="ARBA" id="ARBA00023002"/>
    </source>
</evidence>
<evidence type="ECO:0000259" key="3">
    <source>
        <dbReference type="Pfam" id="PF01073"/>
    </source>
</evidence>
<dbReference type="PANTHER" id="PTHR10366">
    <property type="entry name" value="NAD DEPENDENT EPIMERASE/DEHYDRATASE"/>
    <property type="match status" value="1"/>
</dbReference>
<keyword evidence="1" id="KW-0560">Oxidoreductase</keyword>
<gene>
    <name evidence="4" type="ORF">BQ2448_489</name>
</gene>
<dbReference type="InterPro" id="IPR050425">
    <property type="entry name" value="NAD(P)_dehydrat-like"/>
</dbReference>
<name>A0A238FB55_9BASI</name>
<accession>A0A238FB55</accession>
<feature type="domain" description="3-beta hydroxysteroid dehydrogenase/isomerase" evidence="3">
    <location>
        <begin position="8"/>
        <end position="133"/>
    </location>
</feature>
<dbReference type="GO" id="GO:0016616">
    <property type="term" value="F:oxidoreductase activity, acting on the CH-OH group of donors, NAD or NADP as acceptor"/>
    <property type="evidence" value="ECO:0007669"/>
    <property type="project" value="InterPro"/>
</dbReference>
<dbReference type="Gene3D" id="3.40.50.720">
    <property type="entry name" value="NAD(P)-binding Rossmann-like Domain"/>
    <property type="match status" value="1"/>
</dbReference>
<evidence type="ECO:0000256" key="2">
    <source>
        <dbReference type="ARBA" id="ARBA00023445"/>
    </source>
</evidence>
<comment type="similarity">
    <text evidence="2">Belongs to the NAD(P)-dependent epimerase/dehydratase family. Dihydroflavonol-4-reductase subfamily.</text>
</comment>